<protein>
    <submittedName>
        <fullName evidence="2">Adenylate kinase</fullName>
    </submittedName>
</protein>
<feature type="compositionally biased region" description="Basic and acidic residues" evidence="1">
    <location>
        <begin position="368"/>
        <end position="377"/>
    </location>
</feature>
<evidence type="ECO:0000313" key="3">
    <source>
        <dbReference type="Proteomes" id="UP000023152"/>
    </source>
</evidence>
<feature type="compositionally biased region" description="Polar residues" evidence="1">
    <location>
        <begin position="1"/>
        <end position="12"/>
    </location>
</feature>
<accession>X6NZI1</accession>
<organism evidence="2 3">
    <name type="scientific">Reticulomyxa filosa</name>
    <dbReference type="NCBI Taxonomy" id="46433"/>
    <lineage>
        <taxon>Eukaryota</taxon>
        <taxon>Sar</taxon>
        <taxon>Rhizaria</taxon>
        <taxon>Retaria</taxon>
        <taxon>Foraminifera</taxon>
        <taxon>Monothalamids</taxon>
        <taxon>Reticulomyxidae</taxon>
        <taxon>Reticulomyxa</taxon>
    </lineage>
</organism>
<gene>
    <name evidence="2" type="ORF">RFI_05869</name>
</gene>
<feature type="compositionally biased region" description="Polar residues" evidence="1">
    <location>
        <begin position="80"/>
        <end position="111"/>
    </location>
</feature>
<feature type="compositionally biased region" description="Basic and acidic residues" evidence="1">
    <location>
        <begin position="229"/>
        <end position="248"/>
    </location>
</feature>
<proteinExistence type="predicted"/>
<evidence type="ECO:0000313" key="2">
    <source>
        <dbReference type="EMBL" id="ETO31249.1"/>
    </source>
</evidence>
<feature type="region of interest" description="Disordered" evidence="1">
    <location>
        <begin position="75"/>
        <end position="111"/>
    </location>
</feature>
<sequence length="485" mass="53166">MNTESQLSLHSQSSREKTKIKDKKTGPDNAVLPIVKEDPLHPDTIIENPLFISSPLSSTQAVAPLPIDSKQLEEIKMQPMNATQSTPLLQSPNAETQEQRSLVTNPSANDTSMQRDAIPLVATTSVSVSTEETSALDTKANIDVNANADANDNTSIATSEKPLSTRAKKSTKKNRSATHAEVQYQTPNRSLAFSATSAAAKTTAEAIPVASTRMTTIVKPEQEKEEENGDKKEAKDKGKAEIHVKDEVLQAPSSSQTKANKDDGTKEIGHTEALKAVKASGSKRGLNNDGNASGTVKKKGAPKNNSASLVRKKGAKPTDSSTTTASTATTTATTTTTTTTTATKKKRKSNPDIRKKQAAAKAGSSDKQTTDKAKTQDEAQDQTQKQTQGQSQTQGKPKGKAKATTLRKEGSLKEKKRELDKQLRKREEQRKEREQREQQEQRRKQLMRTKERQRKHRTQQRQLQRRALIKRRSPILPKQELAMVP</sequence>
<feature type="compositionally biased region" description="Basic and acidic residues" evidence="1">
    <location>
        <begin position="13"/>
        <end position="26"/>
    </location>
</feature>
<keyword evidence="3" id="KW-1185">Reference proteome</keyword>
<feature type="compositionally biased region" description="Basic residues" evidence="1">
    <location>
        <begin position="444"/>
        <end position="473"/>
    </location>
</feature>
<evidence type="ECO:0000256" key="1">
    <source>
        <dbReference type="SAM" id="MobiDB-lite"/>
    </source>
</evidence>
<comment type="caution">
    <text evidence="2">The sequence shown here is derived from an EMBL/GenBank/DDBJ whole genome shotgun (WGS) entry which is preliminary data.</text>
</comment>
<keyword evidence="2" id="KW-0808">Transferase</keyword>
<dbReference type="AlphaFoldDB" id="X6NZI1"/>
<dbReference type="OMA" id="TIRINSH"/>
<feature type="compositionally biased region" description="Low complexity" evidence="1">
    <location>
        <begin position="381"/>
        <end position="396"/>
    </location>
</feature>
<feature type="non-terminal residue" evidence="2">
    <location>
        <position position="485"/>
    </location>
</feature>
<reference evidence="2 3" key="1">
    <citation type="journal article" date="2013" name="Curr. Biol.">
        <title>The Genome of the Foraminiferan Reticulomyxa filosa.</title>
        <authorList>
            <person name="Glockner G."/>
            <person name="Hulsmann N."/>
            <person name="Schleicher M."/>
            <person name="Noegel A.A."/>
            <person name="Eichinger L."/>
            <person name="Gallinger C."/>
            <person name="Pawlowski J."/>
            <person name="Sierra R."/>
            <person name="Euteneuer U."/>
            <person name="Pillet L."/>
            <person name="Moustafa A."/>
            <person name="Platzer M."/>
            <person name="Groth M."/>
            <person name="Szafranski K."/>
            <person name="Schliwa M."/>
        </authorList>
    </citation>
    <scope>NUCLEOTIDE SEQUENCE [LARGE SCALE GENOMIC DNA]</scope>
</reference>
<feature type="region of interest" description="Disordered" evidence="1">
    <location>
        <begin position="1"/>
        <end position="36"/>
    </location>
</feature>
<feature type="compositionally biased region" description="Basic and acidic residues" evidence="1">
    <location>
        <begin position="406"/>
        <end position="443"/>
    </location>
</feature>
<feature type="region of interest" description="Disordered" evidence="1">
    <location>
        <begin position="211"/>
        <end position="485"/>
    </location>
</feature>
<dbReference type="EMBL" id="ASPP01005050">
    <property type="protein sequence ID" value="ETO31249.1"/>
    <property type="molecule type" value="Genomic_DNA"/>
</dbReference>
<feature type="compositionally biased region" description="Low complexity" evidence="1">
    <location>
        <begin position="320"/>
        <end position="342"/>
    </location>
</feature>
<keyword evidence="2" id="KW-0418">Kinase</keyword>
<feature type="compositionally biased region" description="Basic residues" evidence="1">
    <location>
        <begin position="166"/>
        <end position="176"/>
    </location>
</feature>
<dbReference type="Proteomes" id="UP000023152">
    <property type="component" value="Unassembled WGS sequence"/>
</dbReference>
<feature type="compositionally biased region" description="Basic and acidic residues" evidence="1">
    <location>
        <begin position="259"/>
        <end position="275"/>
    </location>
</feature>
<feature type="region of interest" description="Disordered" evidence="1">
    <location>
        <begin position="152"/>
        <end position="180"/>
    </location>
</feature>
<dbReference type="GO" id="GO:0016301">
    <property type="term" value="F:kinase activity"/>
    <property type="evidence" value="ECO:0007669"/>
    <property type="project" value="UniProtKB-KW"/>
</dbReference>
<name>X6NZI1_RETFI</name>